<name>A0ABS3KD77_9PROT</name>
<dbReference type="EMBL" id="JACTNF010000012">
    <property type="protein sequence ID" value="MBO1075424.1"/>
    <property type="molecule type" value="Genomic_DNA"/>
</dbReference>
<dbReference type="PANTHER" id="PTHR33406">
    <property type="entry name" value="MEMBRANE PROTEIN MJ1562-RELATED"/>
    <property type="match status" value="1"/>
</dbReference>
<feature type="domain" description="Membrane transport protein MMPL" evidence="7">
    <location>
        <begin position="662"/>
        <end position="865"/>
    </location>
</feature>
<dbReference type="InterPro" id="IPR004869">
    <property type="entry name" value="MMPL_dom"/>
</dbReference>
<keyword evidence="2" id="KW-1003">Cell membrane</keyword>
<dbReference type="Gene3D" id="1.20.1640.10">
    <property type="entry name" value="Multidrug efflux transporter AcrB transmembrane domain"/>
    <property type="match status" value="2"/>
</dbReference>
<organism evidence="8 9">
    <name type="scientific">Roseomonas marmotae</name>
    <dbReference type="NCBI Taxonomy" id="2768161"/>
    <lineage>
        <taxon>Bacteria</taxon>
        <taxon>Pseudomonadati</taxon>
        <taxon>Pseudomonadota</taxon>
        <taxon>Alphaproteobacteria</taxon>
        <taxon>Acetobacterales</taxon>
        <taxon>Roseomonadaceae</taxon>
        <taxon>Roseomonas</taxon>
    </lineage>
</organism>
<evidence type="ECO:0000313" key="8">
    <source>
        <dbReference type="EMBL" id="MBO1075424.1"/>
    </source>
</evidence>
<feature type="transmembrane region" description="Helical" evidence="6">
    <location>
        <begin position="462"/>
        <end position="481"/>
    </location>
</feature>
<dbReference type="InterPro" id="IPR050545">
    <property type="entry name" value="Mycobact_MmpL"/>
</dbReference>
<feature type="transmembrane region" description="Helical" evidence="6">
    <location>
        <begin position="284"/>
        <end position="301"/>
    </location>
</feature>
<proteinExistence type="predicted"/>
<keyword evidence="5 6" id="KW-0472">Membrane</keyword>
<dbReference type="PANTHER" id="PTHR33406:SF13">
    <property type="entry name" value="MEMBRANE PROTEIN YDFJ"/>
    <property type="match status" value="1"/>
</dbReference>
<evidence type="ECO:0000313" key="9">
    <source>
        <dbReference type="Proteomes" id="UP001518990"/>
    </source>
</evidence>
<evidence type="ECO:0000256" key="6">
    <source>
        <dbReference type="SAM" id="Phobius"/>
    </source>
</evidence>
<gene>
    <name evidence="8" type="ORF">IAI60_12490</name>
</gene>
<feature type="transmembrane region" description="Helical" evidence="6">
    <location>
        <begin position="24"/>
        <end position="43"/>
    </location>
</feature>
<keyword evidence="9" id="KW-1185">Reference proteome</keyword>
<feature type="transmembrane region" description="Helical" evidence="6">
    <location>
        <begin position="718"/>
        <end position="741"/>
    </location>
</feature>
<feature type="transmembrane region" description="Helical" evidence="6">
    <location>
        <begin position="748"/>
        <end position="769"/>
    </location>
</feature>
<dbReference type="SUPFAM" id="SSF82866">
    <property type="entry name" value="Multidrug efflux transporter AcrB transmembrane domain"/>
    <property type="match status" value="2"/>
</dbReference>
<feature type="transmembrane region" description="Helical" evidence="6">
    <location>
        <begin position="308"/>
        <end position="328"/>
    </location>
</feature>
<dbReference type="Proteomes" id="UP001518990">
    <property type="component" value="Unassembled WGS sequence"/>
</dbReference>
<evidence type="ECO:0000256" key="4">
    <source>
        <dbReference type="ARBA" id="ARBA00022989"/>
    </source>
</evidence>
<evidence type="ECO:0000256" key="1">
    <source>
        <dbReference type="ARBA" id="ARBA00004651"/>
    </source>
</evidence>
<evidence type="ECO:0000256" key="5">
    <source>
        <dbReference type="ARBA" id="ARBA00023136"/>
    </source>
</evidence>
<feature type="transmembrane region" description="Helical" evidence="6">
    <location>
        <begin position="334"/>
        <end position="352"/>
    </location>
</feature>
<feature type="transmembrane region" description="Helical" evidence="6">
    <location>
        <begin position="411"/>
        <end position="434"/>
    </location>
</feature>
<feature type="transmembrane region" description="Helical" evidence="6">
    <location>
        <begin position="383"/>
        <end position="405"/>
    </location>
</feature>
<reference evidence="8 9" key="1">
    <citation type="submission" date="2020-09" db="EMBL/GenBank/DDBJ databases">
        <title>Roseomonas.</title>
        <authorList>
            <person name="Zhu W."/>
        </authorList>
    </citation>
    <scope>NUCLEOTIDE SEQUENCE [LARGE SCALE GENOMIC DNA]</scope>
    <source>
        <strain evidence="8 9">1311</strain>
    </source>
</reference>
<keyword evidence="3 6" id="KW-0812">Transmembrane</keyword>
<dbReference type="Pfam" id="PF03176">
    <property type="entry name" value="MMPL"/>
    <property type="match status" value="2"/>
</dbReference>
<evidence type="ECO:0000259" key="7">
    <source>
        <dbReference type="Pfam" id="PF03176"/>
    </source>
</evidence>
<dbReference type="NCBIfam" id="TIGR03480">
    <property type="entry name" value="HpnN"/>
    <property type="match status" value="1"/>
</dbReference>
<evidence type="ECO:0000256" key="3">
    <source>
        <dbReference type="ARBA" id="ARBA00022692"/>
    </source>
</evidence>
<feature type="transmembrane region" description="Helical" evidence="6">
    <location>
        <begin position="843"/>
        <end position="862"/>
    </location>
</feature>
<dbReference type="InterPro" id="IPR017841">
    <property type="entry name" value="Hopanoid_biosynth_HpnN"/>
</dbReference>
<protein>
    <submittedName>
        <fullName evidence="8">MMPL family transporter</fullName>
    </submittedName>
</protein>
<feature type="transmembrane region" description="Helical" evidence="6">
    <location>
        <begin position="811"/>
        <end position="831"/>
    </location>
</feature>
<comment type="subcellular location">
    <subcellularLocation>
        <location evidence="1">Cell membrane</location>
        <topology evidence="1">Multi-pass membrane protein</topology>
    </subcellularLocation>
</comment>
<keyword evidence="4 6" id="KW-1133">Transmembrane helix</keyword>
<feature type="transmembrane region" description="Helical" evidence="6">
    <location>
        <begin position="775"/>
        <end position="799"/>
    </location>
</feature>
<feature type="domain" description="Membrane transport protein MMPL" evidence="7">
    <location>
        <begin position="241"/>
        <end position="437"/>
    </location>
</feature>
<accession>A0ABS3KD77</accession>
<dbReference type="RefSeq" id="WP_207447660.1">
    <property type="nucleotide sequence ID" value="NZ_CP061094.1"/>
</dbReference>
<evidence type="ECO:0000256" key="2">
    <source>
        <dbReference type="ARBA" id="ARBA00022475"/>
    </source>
</evidence>
<comment type="caution">
    <text evidence="8">The sequence shown here is derived from an EMBL/GenBank/DDBJ whole genome shotgun (WGS) entry which is preliminary data.</text>
</comment>
<sequence length="869" mass="91717">MTMPSRPEGPSSLARVVTISTRHAWVTVLLAVLLAAAALFYTARNFAITTDTAELISTDLDWRKRELSFDAAFPQLDDLILVVIDGRTPELADAASQRLATALRGQPGLFRSVRQPDGGAFLERNGLLMLPEAEVEKATSQLVNAQPFLGPLALDPSLRGALGSLSTALEGVERGETTLANLQPGINAFARTFEDVLAGQPAFFSWRSLIADTAPTRRETRRILLVQPVMDFTALQPGAAAGRAIRSIAAKEGVTPDQGVTVRLTGPVPLADEEFATLAEDAELVTAVMLAALIGILWLAVRSGRVVVAILITTLLGLVMTTGLGLLATGRFNLISVAFIPLFVGLGIDFSIQFSIRFLAERVGQPDTASALAAAGRSVGRGLALSSAAIGLGFFAFLPTSYLGVAELGAISGLGMIIAFALSVTLLPALLMLLASRSAGMAEPGFPALAPVEAWLRRRRGLVLAGGGATAIVCLALLPFVRFDFNPLHLRSERVESMSTLHDLMTDPDRSPNSLTLLANTPEEARALARQLEELPEVGRTVTLTDLVPAAQDEKLALIADAGMFLTPVLEGIAPQPPPSDADLRESLARTAAALRAAAGQGTGPPAETAGKLAGLLEALRDASPEIRAKAAEAVVMPLRVVLDQTRALLSSGPITLEDLPDDLKADWVARDGRIRVQVFPHSGAEDDASLGRFAAAVQRVEPEATGVPISIRAAGDMIVTAFLQAGLFAGIAITLLLAVVLRRVRDVILTLVPVLLSGLLTLASCAALDLPLNFANIIALPLLFGVGVAFNIYFVMAWRNGETHLLQSSLTRAVVFSALTTATAFGALWLSSHPGTASMGRLLMLSLGWELLVTLLFRPALLARPARA</sequence>